<gene>
    <name evidence="7" type="ORF">RchiOBHm_Chr6g0272411</name>
</gene>
<dbReference type="STRING" id="74649.A0A2P6PR70"/>
<dbReference type="GO" id="GO:0042910">
    <property type="term" value="F:xenobiotic transmembrane transporter activity"/>
    <property type="evidence" value="ECO:0007669"/>
    <property type="project" value="InterPro"/>
</dbReference>
<sequence>MATEKDQDFFSHKHPSASQVMEEVRELWGMALPITAMNCLVFVRAAVSVVFLGRLGSLELAGGALSIGFTNITGYSVMVGLASGLEPVCSQAYGNKNWDLLTRSLQRMVLILILAALPISMLWLNLERIMVFAGQDKAITGMAATYCLYSLPDLLTNTLLQPLRVFLRSQKVTKPQMYCSLVAVAFHVPLNLVLVRMMGLGVPGVAVASVLTNLNMVVLMAGYVWWGKGMTMMRWTAGIGEVCGGLGPLLKLAVPSCLGICLEWWWYEIVTIMAGYLPNPTLAVAATGILIQTTSMMYTVPMALAGCVSARVGNELGAGKPYKAKLAAMVALGCAFVIGIINVTWTVILRQRWAGLFTQDKLVKLLVASVMPIMGLCELGNCPQTTGCGILRGTARPAVGARINLGSFYFVGTPVAVGLAFWLKIGFAGLWFGLLSAQVACVVSILYVVLVKTDWEAEALKAKMLTGVEMVECNEKDDEENKGLLKNENYDDHSNKDEFI</sequence>
<feature type="transmembrane region" description="Helical" evidence="6">
    <location>
        <begin position="205"/>
        <end position="226"/>
    </location>
</feature>
<feature type="transmembrane region" description="Helical" evidence="6">
    <location>
        <begin position="403"/>
        <end position="423"/>
    </location>
</feature>
<keyword evidence="8" id="KW-1185">Reference proteome</keyword>
<dbReference type="NCBIfam" id="TIGR00797">
    <property type="entry name" value="matE"/>
    <property type="match status" value="1"/>
</dbReference>
<evidence type="ECO:0000256" key="6">
    <source>
        <dbReference type="RuleBase" id="RU004914"/>
    </source>
</evidence>
<evidence type="ECO:0000256" key="3">
    <source>
        <dbReference type="ARBA" id="ARBA00022692"/>
    </source>
</evidence>
<dbReference type="OMA" id="RACDATW"/>
<accession>A0A2P6PR70</accession>
<keyword evidence="5 6" id="KW-0472">Membrane</keyword>
<dbReference type="AlphaFoldDB" id="A0A2P6PR70"/>
<protein>
    <recommendedName>
        <fullName evidence="6">Protein DETOXIFICATION</fullName>
    </recommendedName>
    <alternativeName>
        <fullName evidence="6">Multidrug and toxic compound extrusion protein</fullName>
    </alternativeName>
</protein>
<keyword evidence="3 6" id="KW-0812">Transmembrane</keyword>
<evidence type="ECO:0000313" key="8">
    <source>
        <dbReference type="Proteomes" id="UP000238479"/>
    </source>
</evidence>
<evidence type="ECO:0000256" key="2">
    <source>
        <dbReference type="ARBA" id="ARBA00010199"/>
    </source>
</evidence>
<dbReference type="InterPro" id="IPR045069">
    <property type="entry name" value="MATE_euk"/>
</dbReference>
<dbReference type="GO" id="GO:0015297">
    <property type="term" value="F:antiporter activity"/>
    <property type="evidence" value="ECO:0007669"/>
    <property type="project" value="InterPro"/>
</dbReference>
<name>A0A2P6PR70_ROSCH</name>
<dbReference type="EMBL" id="PDCK01000044">
    <property type="protein sequence ID" value="PRQ24439.1"/>
    <property type="molecule type" value="Genomic_DNA"/>
</dbReference>
<feature type="transmembrane region" description="Helical" evidence="6">
    <location>
        <begin position="27"/>
        <end position="52"/>
    </location>
</feature>
<evidence type="ECO:0000256" key="1">
    <source>
        <dbReference type="ARBA" id="ARBA00004141"/>
    </source>
</evidence>
<dbReference type="Proteomes" id="UP000238479">
    <property type="component" value="Chromosome 6"/>
</dbReference>
<dbReference type="OrthoDB" id="2126698at2759"/>
<organism evidence="7 8">
    <name type="scientific">Rosa chinensis</name>
    <name type="common">China rose</name>
    <dbReference type="NCBI Taxonomy" id="74649"/>
    <lineage>
        <taxon>Eukaryota</taxon>
        <taxon>Viridiplantae</taxon>
        <taxon>Streptophyta</taxon>
        <taxon>Embryophyta</taxon>
        <taxon>Tracheophyta</taxon>
        <taxon>Spermatophyta</taxon>
        <taxon>Magnoliopsida</taxon>
        <taxon>eudicotyledons</taxon>
        <taxon>Gunneridae</taxon>
        <taxon>Pentapetalae</taxon>
        <taxon>rosids</taxon>
        <taxon>fabids</taxon>
        <taxon>Rosales</taxon>
        <taxon>Rosaceae</taxon>
        <taxon>Rosoideae</taxon>
        <taxon>Rosoideae incertae sedis</taxon>
        <taxon>Rosa</taxon>
    </lineage>
</organism>
<evidence type="ECO:0000256" key="5">
    <source>
        <dbReference type="ARBA" id="ARBA00023136"/>
    </source>
</evidence>
<keyword evidence="4 6" id="KW-1133">Transmembrane helix</keyword>
<dbReference type="CDD" id="cd13132">
    <property type="entry name" value="MATE_eukaryotic"/>
    <property type="match status" value="1"/>
</dbReference>
<feature type="transmembrane region" description="Helical" evidence="6">
    <location>
        <begin position="178"/>
        <end position="199"/>
    </location>
</feature>
<reference evidence="7 8" key="1">
    <citation type="journal article" date="2018" name="Nat. Genet.">
        <title>The Rosa genome provides new insights in the design of modern roses.</title>
        <authorList>
            <person name="Bendahmane M."/>
        </authorList>
    </citation>
    <scope>NUCLEOTIDE SEQUENCE [LARGE SCALE GENOMIC DNA]</scope>
    <source>
        <strain evidence="8">cv. Old Blush</strain>
    </source>
</reference>
<dbReference type="Gramene" id="PRQ24439">
    <property type="protein sequence ID" value="PRQ24439"/>
    <property type="gene ID" value="RchiOBHm_Chr6g0272411"/>
</dbReference>
<comment type="similarity">
    <text evidence="2 6">Belongs to the multi antimicrobial extrusion (MATE) (TC 2.A.66.1) family.</text>
</comment>
<dbReference type="InterPro" id="IPR002528">
    <property type="entry name" value="MATE_fam"/>
</dbReference>
<feature type="transmembrane region" description="Helical" evidence="6">
    <location>
        <begin position="64"/>
        <end position="85"/>
    </location>
</feature>
<evidence type="ECO:0000256" key="4">
    <source>
        <dbReference type="ARBA" id="ARBA00022989"/>
    </source>
</evidence>
<dbReference type="PANTHER" id="PTHR11206">
    <property type="entry name" value="MULTIDRUG RESISTANCE PROTEIN"/>
    <property type="match status" value="1"/>
</dbReference>
<comment type="caution">
    <text evidence="7">The sequence shown here is derived from an EMBL/GenBank/DDBJ whole genome shotgun (WGS) entry which is preliminary data.</text>
</comment>
<evidence type="ECO:0000313" key="7">
    <source>
        <dbReference type="EMBL" id="PRQ24439.1"/>
    </source>
</evidence>
<dbReference type="Pfam" id="PF01554">
    <property type="entry name" value="MatE"/>
    <property type="match status" value="2"/>
</dbReference>
<comment type="caution">
    <text evidence="6">Lacks conserved residue(s) required for the propagation of feature annotation.</text>
</comment>
<feature type="transmembrane region" description="Helical" evidence="6">
    <location>
        <begin position="429"/>
        <end position="451"/>
    </location>
</feature>
<feature type="transmembrane region" description="Helical" evidence="6">
    <location>
        <begin position="105"/>
        <end position="124"/>
    </location>
</feature>
<dbReference type="GO" id="GO:0016020">
    <property type="term" value="C:membrane"/>
    <property type="evidence" value="ECO:0007669"/>
    <property type="project" value="UniProtKB-SubCell"/>
</dbReference>
<dbReference type="GO" id="GO:1990961">
    <property type="term" value="P:xenobiotic detoxification by transmembrane export across the plasma membrane"/>
    <property type="evidence" value="ECO:0007669"/>
    <property type="project" value="InterPro"/>
</dbReference>
<proteinExistence type="inferred from homology"/>
<comment type="subcellular location">
    <subcellularLocation>
        <location evidence="1">Membrane</location>
        <topology evidence="1">Multi-pass membrane protein</topology>
    </subcellularLocation>
</comment>
<feature type="transmembrane region" description="Helical" evidence="6">
    <location>
        <begin position="326"/>
        <end position="350"/>
    </location>
</feature>